<keyword evidence="7" id="KW-0378">Hydrolase</keyword>
<evidence type="ECO:0000256" key="12">
    <source>
        <dbReference type="ARBA" id="ARBA00023268"/>
    </source>
</evidence>
<keyword evidence="5" id="KW-0808">Transferase</keyword>
<protein>
    <recommendedName>
        <fullName evidence="14">peptidoglycan glycosyltransferase</fullName>
        <ecNumber evidence="14">2.4.99.28</ecNumber>
    </recommendedName>
</protein>
<dbReference type="InterPro" id="IPR023346">
    <property type="entry name" value="Lysozyme-like_dom_sf"/>
</dbReference>
<comment type="caution">
    <text evidence="19">The sequence shown here is derived from an EMBL/GenBank/DDBJ whole genome shotgun (WGS) entry which is preliminary data.</text>
</comment>
<keyword evidence="9" id="KW-0573">Peptidoglycan synthesis</keyword>
<gene>
    <name evidence="19" type="primary">pbpG</name>
    <name evidence="19" type="ORF">Mgrana_03105</name>
</gene>
<dbReference type="GO" id="GO:0008955">
    <property type="term" value="F:peptidoglycan glycosyltransferase activity"/>
    <property type="evidence" value="ECO:0007669"/>
    <property type="project" value="UniProtKB-EC"/>
</dbReference>
<dbReference type="InterPro" id="IPR001460">
    <property type="entry name" value="PCN-bd_Tpept"/>
</dbReference>
<evidence type="ECO:0000313" key="19">
    <source>
        <dbReference type="EMBL" id="RIH91010.1"/>
    </source>
</evidence>
<dbReference type="GO" id="GO:0071555">
    <property type="term" value="P:cell wall organization"/>
    <property type="evidence" value="ECO:0007669"/>
    <property type="project" value="UniProtKB-KW"/>
</dbReference>
<dbReference type="PANTHER" id="PTHR32282:SF27">
    <property type="entry name" value="PENICILLIN-BINDING PROTEIN 1A"/>
    <property type="match status" value="1"/>
</dbReference>
<dbReference type="GO" id="GO:0008360">
    <property type="term" value="P:regulation of cell shape"/>
    <property type="evidence" value="ECO:0007669"/>
    <property type="project" value="UniProtKB-KW"/>
</dbReference>
<dbReference type="GO" id="GO:0006508">
    <property type="term" value="P:proteolysis"/>
    <property type="evidence" value="ECO:0007669"/>
    <property type="project" value="UniProtKB-KW"/>
</dbReference>
<dbReference type="AlphaFoldDB" id="A0A399F4M8"/>
<dbReference type="SUPFAM" id="SSF56601">
    <property type="entry name" value="beta-lactamase/transpeptidase-like"/>
    <property type="match status" value="1"/>
</dbReference>
<dbReference type="Pfam" id="PF00912">
    <property type="entry name" value="Transgly"/>
    <property type="match status" value="1"/>
</dbReference>
<dbReference type="Gene3D" id="3.40.710.10">
    <property type="entry name" value="DD-peptidase/beta-lactamase superfamily"/>
    <property type="match status" value="1"/>
</dbReference>
<keyword evidence="6 16" id="KW-0812">Transmembrane</keyword>
<feature type="transmembrane region" description="Helical" evidence="16">
    <location>
        <begin position="21"/>
        <end position="42"/>
    </location>
</feature>
<evidence type="ECO:0000256" key="9">
    <source>
        <dbReference type="ARBA" id="ARBA00022984"/>
    </source>
</evidence>
<evidence type="ECO:0000256" key="3">
    <source>
        <dbReference type="ARBA" id="ARBA00022670"/>
    </source>
</evidence>
<dbReference type="EMBL" id="QWLB01000065">
    <property type="protein sequence ID" value="RIH91010.1"/>
    <property type="molecule type" value="Genomic_DNA"/>
</dbReference>
<dbReference type="GO" id="GO:0009252">
    <property type="term" value="P:peptidoglycan biosynthetic process"/>
    <property type="evidence" value="ECO:0007669"/>
    <property type="project" value="UniProtKB-KW"/>
</dbReference>
<evidence type="ECO:0000256" key="6">
    <source>
        <dbReference type="ARBA" id="ARBA00022692"/>
    </source>
</evidence>
<dbReference type="Gene3D" id="1.10.3810.10">
    <property type="entry name" value="Biosynthetic peptidoglycan transglycosylase-like"/>
    <property type="match status" value="1"/>
</dbReference>
<evidence type="ECO:0000256" key="13">
    <source>
        <dbReference type="ARBA" id="ARBA00023316"/>
    </source>
</evidence>
<keyword evidence="2" id="KW-0121">Carboxypeptidase</keyword>
<feature type="domain" description="Glycosyl transferase family 51" evidence="18">
    <location>
        <begin position="80"/>
        <end position="250"/>
    </location>
</feature>
<evidence type="ECO:0000256" key="1">
    <source>
        <dbReference type="ARBA" id="ARBA00004370"/>
    </source>
</evidence>
<evidence type="ECO:0000256" key="14">
    <source>
        <dbReference type="ARBA" id="ARBA00044770"/>
    </source>
</evidence>
<sequence length="759" mass="82370">MASSSPATLNFVRMALRILRVIFIAGFLGAVGAAGYVIYNLLHDLPSLEALDELRFTATSTFYTRDGTPIADVGTVEDGRAIARQLVRLSDVSPAAVVAVVVSEDQRFFRHYGVDFIRLFGGLYYTLRGDVQGGSSITTQVVKNTLLKNLAGERSGLAGLERKLKEFPLAIQLERRYSKEEILEMYFNVVPWGGNAQGIWAASQAYFGKDPSRLSLAEGAYLAVLIPAPNTRYLDLKATRKRMHILLNNMVVDGWVSRSEADAAWKQPLVPRGWEAQYDTSGNLLKAKLVDPQARIMPDLNIRSARYFVLEVQRYLKEKLGADKLRAEGGLRVYTTLDLKMQAAAERAVTGRKLPDGAQLALVGLDPASGEVYAMVGARPGTDPGAEFNRATQAWRSPGSAIKPFTYGTALEAGWTQASTVLDAPFEYPTPQGVWRPKNFDNTYLNRAVTIRYAFDRSLNLPAIRTLEAIGVGRLGDKLKAAGFRITNNLPVLANAIGGGADITPLGLAAAYSSFVNGGYWVEPQLVLRVEDSKGRVVYQPEPKKVLLWSPQVAYQVWDMLKGYVYDVPPGFRSSLAADAKIPGRIVGGKTGTSQDAVDLWFAGATRGLVATLWVGRDDHKPQRMNGVEPSSSIVNPIIWHDFVEEALRGRPAGDFPQPSGLISSGMDLLTGDPTSSGGVQALFPSSQTQRQQAAIQDTPPAPSYVASVGPAVASTPVYQTVAIDQQTGCLAGPDTPTDRVVWLQVAANRVSQYACNGN</sequence>
<organism evidence="19 20">
    <name type="scientific">Meiothermus granaticius NBRC 107808</name>
    <dbReference type="NCBI Taxonomy" id="1227551"/>
    <lineage>
        <taxon>Bacteria</taxon>
        <taxon>Thermotogati</taxon>
        <taxon>Deinococcota</taxon>
        <taxon>Deinococci</taxon>
        <taxon>Thermales</taxon>
        <taxon>Thermaceae</taxon>
        <taxon>Meiothermus</taxon>
    </lineage>
</organism>
<evidence type="ECO:0000256" key="11">
    <source>
        <dbReference type="ARBA" id="ARBA00023136"/>
    </source>
</evidence>
<dbReference type="PANTHER" id="PTHR32282">
    <property type="entry name" value="BINDING PROTEIN TRANSPEPTIDASE, PUTATIVE-RELATED"/>
    <property type="match status" value="1"/>
</dbReference>
<keyword evidence="10 16" id="KW-1133">Transmembrane helix</keyword>
<accession>A0A399F4M8</accession>
<evidence type="ECO:0000256" key="15">
    <source>
        <dbReference type="ARBA" id="ARBA00049902"/>
    </source>
</evidence>
<evidence type="ECO:0000313" key="20">
    <source>
        <dbReference type="Proteomes" id="UP000266178"/>
    </source>
</evidence>
<keyword evidence="12" id="KW-0511">Multifunctional enzyme</keyword>
<dbReference type="GO" id="GO:0008658">
    <property type="term" value="F:penicillin binding"/>
    <property type="evidence" value="ECO:0007669"/>
    <property type="project" value="InterPro"/>
</dbReference>
<reference evidence="19 20" key="1">
    <citation type="submission" date="2018-08" db="EMBL/GenBank/DDBJ databases">
        <title>Meiothermus granaticius genome AF-68 sequencing project.</title>
        <authorList>
            <person name="Da Costa M.S."/>
            <person name="Albuquerque L."/>
            <person name="Raposo P."/>
            <person name="Froufe H.J.C."/>
            <person name="Barroso C.S."/>
            <person name="Egas C."/>
        </authorList>
    </citation>
    <scope>NUCLEOTIDE SEQUENCE [LARGE SCALE GENOMIC DNA]</scope>
    <source>
        <strain evidence="19 20">AF-68</strain>
    </source>
</reference>
<evidence type="ECO:0000256" key="10">
    <source>
        <dbReference type="ARBA" id="ARBA00022989"/>
    </source>
</evidence>
<evidence type="ECO:0000259" key="17">
    <source>
        <dbReference type="Pfam" id="PF00905"/>
    </source>
</evidence>
<keyword evidence="13" id="KW-0961">Cell wall biogenesis/degradation</keyword>
<dbReference type="GO" id="GO:0016020">
    <property type="term" value="C:membrane"/>
    <property type="evidence" value="ECO:0007669"/>
    <property type="project" value="UniProtKB-SubCell"/>
</dbReference>
<keyword evidence="3" id="KW-0645">Protease</keyword>
<name>A0A399F4M8_9DEIN</name>
<dbReference type="EC" id="2.4.99.28" evidence="14"/>
<evidence type="ECO:0000256" key="4">
    <source>
        <dbReference type="ARBA" id="ARBA00022676"/>
    </source>
</evidence>
<dbReference type="InterPro" id="IPR050396">
    <property type="entry name" value="Glycosyltr_51/Transpeptidase"/>
</dbReference>
<proteinExistence type="predicted"/>
<evidence type="ECO:0000256" key="7">
    <source>
        <dbReference type="ARBA" id="ARBA00022801"/>
    </source>
</evidence>
<dbReference type="GO" id="GO:0004180">
    <property type="term" value="F:carboxypeptidase activity"/>
    <property type="evidence" value="ECO:0007669"/>
    <property type="project" value="UniProtKB-KW"/>
</dbReference>
<evidence type="ECO:0000256" key="8">
    <source>
        <dbReference type="ARBA" id="ARBA00022960"/>
    </source>
</evidence>
<comment type="catalytic activity">
    <reaction evidence="15">
        <text>[GlcNAc-(1-&gt;4)-Mur2Ac(oyl-L-Ala-gamma-D-Glu-L-Lys-D-Ala-D-Ala)](n)-di-trans,octa-cis-undecaprenyl diphosphate + beta-D-GlcNAc-(1-&gt;4)-Mur2Ac(oyl-L-Ala-gamma-D-Glu-L-Lys-D-Ala-D-Ala)-di-trans,octa-cis-undecaprenyl diphosphate = [GlcNAc-(1-&gt;4)-Mur2Ac(oyl-L-Ala-gamma-D-Glu-L-Lys-D-Ala-D-Ala)](n+1)-di-trans,octa-cis-undecaprenyl diphosphate + di-trans,octa-cis-undecaprenyl diphosphate + H(+)</text>
        <dbReference type="Rhea" id="RHEA:23708"/>
        <dbReference type="Rhea" id="RHEA-COMP:9602"/>
        <dbReference type="Rhea" id="RHEA-COMP:9603"/>
        <dbReference type="ChEBI" id="CHEBI:15378"/>
        <dbReference type="ChEBI" id="CHEBI:58405"/>
        <dbReference type="ChEBI" id="CHEBI:60033"/>
        <dbReference type="ChEBI" id="CHEBI:78435"/>
        <dbReference type="EC" id="2.4.99.28"/>
    </reaction>
</comment>
<comment type="subcellular location">
    <subcellularLocation>
        <location evidence="1">Membrane</location>
    </subcellularLocation>
</comment>
<dbReference type="GO" id="GO:0030288">
    <property type="term" value="C:outer membrane-bounded periplasmic space"/>
    <property type="evidence" value="ECO:0007669"/>
    <property type="project" value="TreeGrafter"/>
</dbReference>
<dbReference type="Pfam" id="PF00905">
    <property type="entry name" value="Transpeptidase"/>
    <property type="match status" value="1"/>
</dbReference>
<dbReference type="SUPFAM" id="SSF53955">
    <property type="entry name" value="Lysozyme-like"/>
    <property type="match status" value="1"/>
</dbReference>
<dbReference type="Proteomes" id="UP000266178">
    <property type="component" value="Unassembled WGS sequence"/>
</dbReference>
<evidence type="ECO:0000259" key="18">
    <source>
        <dbReference type="Pfam" id="PF00912"/>
    </source>
</evidence>
<evidence type="ECO:0000256" key="16">
    <source>
        <dbReference type="SAM" id="Phobius"/>
    </source>
</evidence>
<keyword evidence="8" id="KW-0133">Cell shape</keyword>
<evidence type="ECO:0000256" key="5">
    <source>
        <dbReference type="ARBA" id="ARBA00022679"/>
    </source>
</evidence>
<keyword evidence="20" id="KW-1185">Reference proteome</keyword>
<feature type="domain" description="Penicillin-binding protein transpeptidase" evidence="17">
    <location>
        <begin position="363"/>
        <end position="604"/>
    </location>
</feature>
<keyword evidence="11 16" id="KW-0472">Membrane</keyword>
<dbReference type="InterPro" id="IPR036950">
    <property type="entry name" value="PBP_transglycosylase"/>
</dbReference>
<dbReference type="InterPro" id="IPR001264">
    <property type="entry name" value="Glyco_trans_51"/>
</dbReference>
<dbReference type="InterPro" id="IPR012338">
    <property type="entry name" value="Beta-lactam/transpept-like"/>
</dbReference>
<keyword evidence="4" id="KW-0328">Glycosyltransferase</keyword>
<evidence type="ECO:0000256" key="2">
    <source>
        <dbReference type="ARBA" id="ARBA00022645"/>
    </source>
</evidence>